<dbReference type="KEGG" id="tes:BW730_13275"/>
<reference evidence="3" key="1">
    <citation type="submission" date="2017-02" db="EMBL/GenBank/DDBJ databases">
        <title>Tessaracoccus aquaemaris sp. nov., isolated from the intestine of a Korean rockfish, Sebastes schlegelii, in a marine aquaculture pond.</title>
        <authorList>
            <person name="Tak E.J."/>
            <person name="Bae J.-W."/>
        </authorList>
    </citation>
    <scope>NUCLEOTIDE SEQUENCE [LARGE SCALE GENOMIC DNA]</scope>
    <source>
        <strain evidence="3">NSG39</strain>
    </source>
</reference>
<dbReference type="AlphaFoldDB" id="A0A1Q2CQC4"/>
<dbReference type="Gene3D" id="1.20.1420.60">
    <property type="match status" value="1"/>
</dbReference>
<feature type="domain" description="DNA mimic protein DMP19 C-terminal" evidence="1">
    <location>
        <begin position="46"/>
        <end position="159"/>
    </location>
</feature>
<dbReference type="EMBL" id="CP019606">
    <property type="protein sequence ID" value="AQP48328.1"/>
    <property type="molecule type" value="Genomic_DNA"/>
</dbReference>
<gene>
    <name evidence="2" type="ORF">BW730_13275</name>
</gene>
<dbReference type="InterPro" id="IPR025402">
    <property type="entry name" value="DMP19_C"/>
</dbReference>
<evidence type="ECO:0000259" key="1">
    <source>
        <dbReference type="Pfam" id="PF14300"/>
    </source>
</evidence>
<dbReference type="STRING" id="1332264.BW730_13275"/>
<sequence>MSEQTPPDPIAPLIVSAEAVASKDPYDVILSNIEVVNELAALLGPDELPAAALISYYTDFYQAQMANGGFSQFAFNSEASPLVLECVAAGLEQMGAAQHAAVFSRARAELDAMSTEDIEDFLESDLFGENPVRDRLDAAAVGFAEAEDDLVIRNAAYLMSQPDVVVLPEEEIQGLIRDLLAELPDLAEREAALEDMPQPDFVYIAIGLCERAGLTLDRITAGSPGEGGEIDWFFLTDKGLHRYETVGDEAVLYPGEGDEEILRARIADLLPVG</sequence>
<proteinExistence type="predicted"/>
<name>A0A1Q2CQC4_9ACTN</name>
<evidence type="ECO:0000313" key="3">
    <source>
        <dbReference type="Proteomes" id="UP000188145"/>
    </source>
</evidence>
<dbReference type="Proteomes" id="UP000188145">
    <property type="component" value="Chromosome"/>
</dbReference>
<organism evidence="2 3">
    <name type="scientific">Tessaracoccus aquimaris</name>
    <dbReference type="NCBI Taxonomy" id="1332264"/>
    <lineage>
        <taxon>Bacteria</taxon>
        <taxon>Bacillati</taxon>
        <taxon>Actinomycetota</taxon>
        <taxon>Actinomycetes</taxon>
        <taxon>Propionibacteriales</taxon>
        <taxon>Propionibacteriaceae</taxon>
        <taxon>Tessaracoccus</taxon>
    </lineage>
</organism>
<dbReference type="Pfam" id="PF14300">
    <property type="entry name" value="DMP19"/>
    <property type="match status" value="1"/>
</dbReference>
<evidence type="ECO:0000313" key="2">
    <source>
        <dbReference type="EMBL" id="AQP48328.1"/>
    </source>
</evidence>
<keyword evidence="3" id="KW-1185">Reference proteome</keyword>
<protein>
    <recommendedName>
        <fullName evidence="1">DNA mimic protein DMP19 C-terminal domain-containing protein</fullName>
    </recommendedName>
</protein>
<dbReference type="RefSeq" id="WP_077686660.1">
    <property type="nucleotide sequence ID" value="NZ_CP019606.1"/>
</dbReference>
<dbReference type="OrthoDB" id="3720724at2"/>
<accession>A0A1Q2CQC4</accession>